<keyword evidence="1" id="KW-0808">Transferase</keyword>
<keyword evidence="1" id="KW-0489">Methyltransferase</keyword>
<dbReference type="Gene3D" id="1.10.287.540">
    <property type="entry name" value="Helix hairpin bin"/>
    <property type="match status" value="1"/>
</dbReference>
<sequence length="248" mass="27371">MEYRYEAEPRSYEDYASGRVLLNAQGTTAFPVRLASEIYQQGKAYLANKGRTSGYTLYDPCCGGAHLLTSIGIRHGGDLKRVVGSDVDQRVLDIAARNLAMVNPDGMQTRIVQLQELVQAYGKSSHQEAVESAERLLALVEQRNRTVDVQCCIYDAIGQPSSSAVLDELNGQVDFVFTDVPYGDIVQWSADSADPIGRLLGNLMPRLAPVSVVAIVADKKQSVDHLAFRRLKKLKVGKRQIVFLELNK</sequence>
<dbReference type="Proteomes" id="UP000246635">
    <property type="component" value="Unassembled WGS sequence"/>
</dbReference>
<dbReference type="Gene3D" id="3.40.50.150">
    <property type="entry name" value="Vaccinia Virus protein VP39"/>
    <property type="match status" value="1"/>
</dbReference>
<dbReference type="InterPro" id="IPR024268">
    <property type="entry name" value="AviRa"/>
</dbReference>
<gene>
    <name evidence="1" type="ORF">DFQ01_105258</name>
</gene>
<dbReference type="Pfam" id="PF11599">
    <property type="entry name" value="AviRa"/>
    <property type="match status" value="1"/>
</dbReference>
<organism evidence="1 2">
    <name type="scientific">Paenibacillus cellulosilyticus</name>
    <dbReference type="NCBI Taxonomy" id="375489"/>
    <lineage>
        <taxon>Bacteria</taxon>
        <taxon>Bacillati</taxon>
        <taxon>Bacillota</taxon>
        <taxon>Bacilli</taxon>
        <taxon>Bacillales</taxon>
        <taxon>Paenibacillaceae</taxon>
        <taxon>Paenibacillus</taxon>
    </lineage>
</organism>
<dbReference type="GO" id="GO:0008168">
    <property type="term" value="F:methyltransferase activity"/>
    <property type="evidence" value="ECO:0007669"/>
    <property type="project" value="UniProtKB-KW"/>
</dbReference>
<dbReference type="GO" id="GO:0032259">
    <property type="term" value="P:methylation"/>
    <property type="evidence" value="ECO:0007669"/>
    <property type="project" value="UniProtKB-KW"/>
</dbReference>
<protein>
    <submittedName>
        <fullName evidence="1">rRNA methyltransferase AviRa</fullName>
    </submittedName>
</protein>
<keyword evidence="2" id="KW-1185">Reference proteome</keyword>
<comment type="caution">
    <text evidence="1">The sequence shown here is derived from an EMBL/GenBank/DDBJ whole genome shotgun (WGS) entry which is preliminary data.</text>
</comment>
<dbReference type="RefSeq" id="WP_110043799.1">
    <property type="nucleotide sequence ID" value="NZ_CP054612.1"/>
</dbReference>
<reference evidence="1 2" key="1">
    <citation type="submission" date="2018-05" db="EMBL/GenBank/DDBJ databases">
        <title>Genomic Encyclopedia of Type Strains, Phase III (KMG-III): the genomes of soil and plant-associated and newly described type strains.</title>
        <authorList>
            <person name="Whitman W."/>
        </authorList>
    </citation>
    <scope>NUCLEOTIDE SEQUENCE [LARGE SCALE GENOMIC DNA]</scope>
    <source>
        <strain evidence="1 2">CECT 5696</strain>
    </source>
</reference>
<dbReference type="InterPro" id="IPR029063">
    <property type="entry name" value="SAM-dependent_MTases_sf"/>
</dbReference>
<name>A0A2V2YVF5_9BACL</name>
<dbReference type="OrthoDB" id="3576210at2"/>
<evidence type="ECO:0000313" key="2">
    <source>
        <dbReference type="Proteomes" id="UP000246635"/>
    </source>
</evidence>
<evidence type="ECO:0000313" key="1">
    <source>
        <dbReference type="EMBL" id="PWW05273.1"/>
    </source>
</evidence>
<accession>A0A2V2YVF5</accession>
<proteinExistence type="predicted"/>
<dbReference type="AlphaFoldDB" id="A0A2V2YVF5"/>
<dbReference type="EMBL" id="QGTQ01000005">
    <property type="protein sequence ID" value="PWW05273.1"/>
    <property type="molecule type" value="Genomic_DNA"/>
</dbReference>
<dbReference type="SUPFAM" id="SSF53335">
    <property type="entry name" value="S-adenosyl-L-methionine-dependent methyltransferases"/>
    <property type="match status" value="1"/>
</dbReference>